<reference evidence="1 2" key="1">
    <citation type="submission" date="2020-07" db="EMBL/GenBank/DDBJ databases">
        <title>Complete Genome Sequence of an acetic acid bacterium, Acetobacter aceti JCM20276.</title>
        <authorList>
            <person name="Hirose Y."/>
            <person name="Mihara H."/>
        </authorList>
    </citation>
    <scope>NUCLEOTIDE SEQUENCE [LARGE SCALE GENOMIC DNA]</scope>
    <source>
        <strain evidence="1 2">JCM20276</strain>
    </source>
</reference>
<dbReference type="PANTHER" id="PTHR33988">
    <property type="entry name" value="ENDORIBONUCLEASE MAZF-RELATED"/>
    <property type="match status" value="1"/>
</dbReference>
<dbReference type="PANTHER" id="PTHR33988:SF3">
    <property type="entry name" value="ENDORIBONUCLEASE TOXIN CHPB-RELATED"/>
    <property type="match status" value="1"/>
</dbReference>
<dbReference type="Gene3D" id="2.30.30.110">
    <property type="match status" value="1"/>
</dbReference>
<dbReference type="RefSeq" id="WP_099348840.1">
    <property type="nucleotide sequence ID" value="NZ_AP023326.1"/>
</dbReference>
<dbReference type="Pfam" id="PF02452">
    <property type="entry name" value="PemK_toxin"/>
    <property type="match status" value="1"/>
</dbReference>
<evidence type="ECO:0000313" key="2">
    <source>
        <dbReference type="Proteomes" id="UP000515220"/>
    </source>
</evidence>
<dbReference type="GO" id="GO:0004521">
    <property type="term" value="F:RNA endonuclease activity"/>
    <property type="evidence" value="ECO:0007669"/>
    <property type="project" value="TreeGrafter"/>
</dbReference>
<gene>
    <name evidence="1" type="ORF">AAJCM20276_06230</name>
</gene>
<dbReference type="GO" id="GO:0016075">
    <property type="term" value="P:rRNA catabolic process"/>
    <property type="evidence" value="ECO:0007669"/>
    <property type="project" value="TreeGrafter"/>
</dbReference>
<dbReference type="GO" id="GO:0006402">
    <property type="term" value="P:mRNA catabolic process"/>
    <property type="evidence" value="ECO:0007669"/>
    <property type="project" value="TreeGrafter"/>
</dbReference>
<dbReference type="GO" id="GO:0003677">
    <property type="term" value="F:DNA binding"/>
    <property type="evidence" value="ECO:0007669"/>
    <property type="project" value="InterPro"/>
</dbReference>
<protein>
    <submittedName>
        <fullName evidence="1">mRNA-degrading endonuclease</fullName>
    </submittedName>
</protein>
<dbReference type="SUPFAM" id="SSF50118">
    <property type="entry name" value="Cell growth inhibitor/plasmid maintenance toxic component"/>
    <property type="match status" value="1"/>
</dbReference>
<accession>A0A6S6PF51</accession>
<name>A0A6S6PF51_ACEAC</name>
<keyword evidence="1" id="KW-0378">Hydrolase</keyword>
<keyword evidence="1" id="KW-0255">Endonuclease</keyword>
<keyword evidence="1" id="KW-0540">Nuclease</keyword>
<organism evidence="1 2">
    <name type="scientific">Acetobacter aceti</name>
    <dbReference type="NCBI Taxonomy" id="435"/>
    <lineage>
        <taxon>Bacteria</taxon>
        <taxon>Pseudomonadati</taxon>
        <taxon>Pseudomonadota</taxon>
        <taxon>Alphaproteobacteria</taxon>
        <taxon>Acetobacterales</taxon>
        <taxon>Acetobacteraceae</taxon>
        <taxon>Acetobacter</taxon>
        <taxon>Acetobacter subgen. Acetobacter</taxon>
    </lineage>
</organism>
<dbReference type="AlphaFoldDB" id="A0A6S6PF51"/>
<sequence length="111" mass="11734">MAYAPERGDIFLLNLSPQAGSEMAGEHRVLVLSERAFNVGTGCFMACPITTKIKGSPFEVVIPSGLKAHGCVLASEVRTLDYIARGARFLEKAPASLIDDVTGLVATIIGL</sequence>
<evidence type="ECO:0000313" key="1">
    <source>
        <dbReference type="EMBL" id="BCI65999.1"/>
    </source>
</evidence>
<dbReference type="InterPro" id="IPR011067">
    <property type="entry name" value="Plasmid_toxin/cell-grow_inhib"/>
</dbReference>
<proteinExistence type="predicted"/>
<dbReference type="InterPro" id="IPR003477">
    <property type="entry name" value="PemK-like"/>
</dbReference>
<dbReference type="Proteomes" id="UP000515220">
    <property type="component" value="Chromosome"/>
</dbReference>
<dbReference type="EMBL" id="AP023326">
    <property type="protein sequence ID" value="BCI65999.1"/>
    <property type="molecule type" value="Genomic_DNA"/>
</dbReference>